<evidence type="ECO:0000256" key="3">
    <source>
        <dbReference type="ARBA" id="ARBA00022475"/>
    </source>
</evidence>
<keyword evidence="5 7" id="KW-1133">Transmembrane helix</keyword>
<dbReference type="GO" id="GO:0005886">
    <property type="term" value="C:plasma membrane"/>
    <property type="evidence" value="ECO:0007669"/>
    <property type="project" value="UniProtKB-SubCell"/>
</dbReference>
<organism evidence="8 9">
    <name type="scientific">Nitrosomonas communis</name>
    <dbReference type="NCBI Taxonomy" id="44574"/>
    <lineage>
        <taxon>Bacteria</taxon>
        <taxon>Pseudomonadati</taxon>
        <taxon>Pseudomonadota</taxon>
        <taxon>Betaproteobacteria</taxon>
        <taxon>Nitrosomonadales</taxon>
        <taxon>Nitrosomonadaceae</taxon>
        <taxon>Nitrosomonas</taxon>
    </lineage>
</organism>
<evidence type="ECO:0000313" key="9">
    <source>
        <dbReference type="Proteomes" id="UP000183454"/>
    </source>
</evidence>
<comment type="similarity">
    <text evidence="2">Belongs to the DoxX family.</text>
</comment>
<dbReference type="RefSeq" id="WP_074664824.1">
    <property type="nucleotide sequence ID" value="NZ_CBDIPD010000045.1"/>
</dbReference>
<name>A0A1H2QAX8_9PROT</name>
<dbReference type="Proteomes" id="UP000183454">
    <property type="component" value="Unassembled WGS sequence"/>
</dbReference>
<comment type="subcellular location">
    <subcellularLocation>
        <location evidence="1">Cell membrane</location>
        <topology evidence="1">Multi-pass membrane protein</topology>
    </subcellularLocation>
</comment>
<dbReference type="PANTHER" id="PTHR33452:SF1">
    <property type="entry name" value="INNER MEMBRANE PROTEIN YPHA-RELATED"/>
    <property type="match status" value="1"/>
</dbReference>
<evidence type="ECO:0000256" key="2">
    <source>
        <dbReference type="ARBA" id="ARBA00006679"/>
    </source>
</evidence>
<evidence type="ECO:0000256" key="5">
    <source>
        <dbReference type="ARBA" id="ARBA00022989"/>
    </source>
</evidence>
<proteinExistence type="inferred from homology"/>
<sequence length="146" mass="15359">MFQAIHNTVTRFLTQATVANILFPLARVLLASIFVMAGYGKLGVGYEGTAQYMASMGVPSLLLPLTIALELGGGIALILGWQTRTIALLLAGFSIVTGIIFHAGLAEQIQQIMLMKNLSIAGGLLVLALTGAGRLSLDRKLYGDGV</sequence>
<feature type="transmembrane region" description="Helical" evidence="7">
    <location>
        <begin position="61"/>
        <end position="80"/>
    </location>
</feature>
<dbReference type="InterPro" id="IPR032808">
    <property type="entry name" value="DoxX"/>
</dbReference>
<evidence type="ECO:0000313" key="8">
    <source>
        <dbReference type="EMBL" id="SDW04407.1"/>
    </source>
</evidence>
<feature type="transmembrane region" description="Helical" evidence="7">
    <location>
        <begin position="21"/>
        <end position="40"/>
    </location>
</feature>
<keyword evidence="4 7" id="KW-0812">Transmembrane</keyword>
<dbReference type="InterPro" id="IPR051907">
    <property type="entry name" value="DoxX-like_oxidoreductase"/>
</dbReference>
<accession>A0A1H2QAX8</accession>
<keyword evidence="3" id="KW-1003">Cell membrane</keyword>
<dbReference type="AlphaFoldDB" id="A0A1H2QAX8"/>
<feature type="transmembrane region" description="Helical" evidence="7">
    <location>
        <begin position="118"/>
        <end position="137"/>
    </location>
</feature>
<dbReference type="Pfam" id="PF07681">
    <property type="entry name" value="DoxX"/>
    <property type="match status" value="1"/>
</dbReference>
<evidence type="ECO:0000256" key="7">
    <source>
        <dbReference type="SAM" id="Phobius"/>
    </source>
</evidence>
<protein>
    <submittedName>
        <fullName evidence="8">Putative oxidoreductase</fullName>
    </submittedName>
</protein>
<evidence type="ECO:0000256" key="6">
    <source>
        <dbReference type="ARBA" id="ARBA00023136"/>
    </source>
</evidence>
<dbReference type="EMBL" id="FNNH01000002">
    <property type="protein sequence ID" value="SDW04407.1"/>
    <property type="molecule type" value="Genomic_DNA"/>
</dbReference>
<keyword evidence="6 7" id="KW-0472">Membrane</keyword>
<evidence type="ECO:0000256" key="4">
    <source>
        <dbReference type="ARBA" id="ARBA00022692"/>
    </source>
</evidence>
<gene>
    <name evidence="8" type="ORF">SAMN05421882_100238</name>
</gene>
<feature type="transmembrane region" description="Helical" evidence="7">
    <location>
        <begin position="86"/>
        <end position="106"/>
    </location>
</feature>
<reference evidence="8 9" key="1">
    <citation type="submission" date="2016-10" db="EMBL/GenBank/DDBJ databases">
        <authorList>
            <person name="de Groot N.N."/>
        </authorList>
    </citation>
    <scope>NUCLEOTIDE SEQUENCE [LARGE SCALE GENOMIC DNA]</scope>
    <source>
        <strain evidence="8 9">Nm110</strain>
    </source>
</reference>
<dbReference type="PANTHER" id="PTHR33452">
    <property type="entry name" value="OXIDOREDUCTASE CATD-RELATED"/>
    <property type="match status" value="1"/>
</dbReference>
<evidence type="ECO:0000256" key="1">
    <source>
        <dbReference type="ARBA" id="ARBA00004651"/>
    </source>
</evidence>